<reference evidence="3" key="2">
    <citation type="submission" date="2025-08" db="UniProtKB">
        <authorList>
            <consortium name="RefSeq"/>
        </authorList>
    </citation>
    <scope>IDENTIFICATION</scope>
    <source>
        <tissue evidence="3">Whole plant</tissue>
    </source>
</reference>
<dbReference type="RefSeq" id="XP_015961173.1">
    <property type="nucleotide sequence ID" value="XM_016105687.1"/>
</dbReference>
<keyword evidence="2" id="KW-1185">Reference proteome</keyword>
<accession>A0A6P4D5H3</accession>
<sequence length="363" mass="42393">MAPKKEGGLGVGDAVIRNTALLFKWWWRFSREDCPLWKKVVCSCANMDPAVMIRDQPVPTRGGPWKDICQLQVCEPRLREKMISGLSMELGNGRTIRFWEDSWLPNGALKDKFPRLFSVSNLHGAVVGDCGFWDGLEWIWSFQWRRELFQWELDLVRQLHETLQLAKPTNEREDTVIWKFDKTGAYSMNSFVQTMQVEVLPDEITSYSFTRAIWKGLVPPRIELLSWFVLVGRVNTKDRLCRLRVLDQNDRLCVLCSKAEETVFHLFLGCDITWQVWCAWLHAFGRSWCSPGTLKAHFESWTNMAVWKVERKRWFIGFSAIVWTIWIERNGRLFRNKASTLREIVNKSFASAEEWIGGEPFGC</sequence>
<organism evidence="2 3">
    <name type="scientific">Arachis duranensis</name>
    <name type="common">Wild peanut</name>
    <dbReference type="NCBI Taxonomy" id="130453"/>
    <lineage>
        <taxon>Eukaryota</taxon>
        <taxon>Viridiplantae</taxon>
        <taxon>Streptophyta</taxon>
        <taxon>Embryophyta</taxon>
        <taxon>Tracheophyta</taxon>
        <taxon>Spermatophyta</taxon>
        <taxon>Magnoliopsida</taxon>
        <taxon>eudicotyledons</taxon>
        <taxon>Gunneridae</taxon>
        <taxon>Pentapetalae</taxon>
        <taxon>rosids</taxon>
        <taxon>fabids</taxon>
        <taxon>Fabales</taxon>
        <taxon>Fabaceae</taxon>
        <taxon>Papilionoideae</taxon>
        <taxon>50 kb inversion clade</taxon>
        <taxon>dalbergioids sensu lato</taxon>
        <taxon>Dalbergieae</taxon>
        <taxon>Pterocarpus clade</taxon>
        <taxon>Arachis</taxon>
    </lineage>
</organism>
<dbReference type="KEGG" id="adu:107485169"/>
<feature type="domain" description="Reverse transcriptase zinc-binding" evidence="1">
    <location>
        <begin position="207"/>
        <end position="277"/>
    </location>
</feature>
<dbReference type="Proteomes" id="UP000515211">
    <property type="component" value="Chromosome 4"/>
</dbReference>
<evidence type="ECO:0000313" key="2">
    <source>
        <dbReference type="Proteomes" id="UP000515211"/>
    </source>
</evidence>
<dbReference type="Pfam" id="PF13966">
    <property type="entry name" value="zf-RVT"/>
    <property type="match status" value="1"/>
</dbReference>
<evidence type="ECO:0000313" key="3">
    <source>
        <dbReference type="RefSeq" id="XP_015961173.1"/>
    </source>
</evidence>
<evidence type="ECO:0000259" key="1">
    <source>
        <dbReference type="Pfam" id="PF13966"/>
    </source>
</evidence>
<gene>
    <name evidence="3" type="primary">LOC107485169</name>
</gene>
<proteinExistence type="predicted"/>
<dbReference type="GeneID" id="107485169"/>
<name>A0A6P4D5H3_ARADU</name>
<dbReference type="PANTHER" id="PTHR36617:SF15">
    <property type="entry name" value="REVERSE TRANSCRIPTASE ZINC-BINDING DOMAIN-CONTAINING PROTEIN"/>
    <property type="match status" value="1"/>
</dbReference>
<dbReference type="InterPro" id="IPR026960">
    <property type="entry name" value="RVT-Znf"/>
</dbReference>
<dbReference type="AlphaFoldDB" id="A0A6P4D5H3"/>
<dbReference type="PANTHER" id="PTHR36617">
    <property type="entry name" value="PROTEIN, PUTATIVE-RELATED"/>
    <property type="match status" value="1"/>
</dbReference>
<reference evidence="2" key="1">
    <citation type="journal article" date="2016" name="Nat. Genet.">
        <title>The genome sequences of Arachis duranensis and Arachis ipaensis, the diploid ancestors of cultivated peanut.</title>
        <authorList>
            <person name="Bertioli D.J."/>
            <person name="Cannon S.B."/>
            <person name="Froenicke L."/>
            <person name="Huang G."/>
            <person name="Farmer A.D."/>
            <person name="Cannon E.K."/>
            <person name="Liu X."/>
            <person name="Gao D."/>
            <person name="Clevenger J."/>
            <person name="Dash S."/>
            <person name="Ren L."/>
            <person name="Moretzsohn M.C."/>
            <person name="Shirasawa K."/>
            <person name="Huang W."/>
            <person name="Vidigal B."/>
            <person name="Abernathy B."/>
            <person name="Chu Y."/>
            <person name="Niederhuth C.E."/>
            <person name="Umale P."/>
            <person name="Araujo A.C."/>
            <person name="Kozik A."/>
            <person name="Kim K.D."/>
            <person name="Burow M.D."/>
            <person name="Varshney R.K."/>
            <person name="Wang X."/>
            <person name="Zhang X."/>
            <person name="Barkley N."/>
            <person name="Guimaraes P.M."/>
            <person name="Isobe S."/>
            <person name="Guo B."/>
            <person name="Liao B."/>
            <person name="Stalker H.T."/>
            <person name="Schmitz R.J."/>
            <person name="Scheffler B.E."/>
            <person name="Leal-Bertioli S.C."/>
            <person name="Xun X."/>
            <person name="Jackson S.A."/>
            <person name="Michelmore R."/>
            <person name="Ozias-Akins P."/>
        </authorList>
    </citation>
    <scope>NUCLEOTIDE SEQUENCE [LARGE SCALE GENOMIC DNA]</scope>
    <source>
        <strain evidence="2">cv. V14167</strain>
    </source>
</reference>
<protein>
    <submittedName>
        <fullName evidence="3">Uncharacterized protein LOC107485169</fullName>
    </submittedName>
</protein>